<dbReference type="InterPro" id="IPR000253">
    <property type="entry name" value="FHA_dom"/>
</dbReference>
<keyword evidence="4" id="KW-1185">Reference proteome</keyword>
<dbReference type="SUPFAM" id="SSF49879">
    <property type="entry name" value="SMAD/FHA domain"/>
    <property type="match status" value="1"/>
</dbReference>
<dbReference type="Gene3D" id="6.10.250.1290">
    <property type="match status" value="1"/>
</dbReference>
<dbReference type="AlphaFoldDB" id="A0AAD4ND01"/>
<dbReference type="InterPro" id="IPR008984">
    <property type="entry name" value="SMAD_FHA_dom_sf"/>
</dbReference>
<gene>
    <name evidence="3" type="ORF">DdX_04404</name>
</gene>
<dbReference type="FunFam" id="2.60.200.20:FF:000019">
    <property type="entry name" value="Nuclear inhibitor of protein phosphatase"/>
    <property type="match status" value="1"/>
</dbReference>
<evidence type="ECO:0000313" key="4">
    <source>
        <dbReference type="Proteomes" id="UP001201812"/>
    </source>
</evidence>
<feature type="region of interest" description="Disordered" evidence="1">
    <location>
        <begin position="1"/>
        <end position="21"/>
    </location>
</feature>
<comment type="caution">
    <text evidence="3">The sequence shown here is derived from an EMBL/GenBank/DDBJ whole genome shotgun (WGS) entry which is preliminary data.</text>
</comment>
<sequence>MDTPEAPSEKDRYKLPNWTGRPPHGSHLDVIKGKQLLQKLLVDEKGVYYFGRNPTLCDFVVEHASCSRVHAVLLYHKSLKKFAIVDLDSSHGTFVEKNRIDALTPVFLEYDSMFFFGASTRRYILRTSLDVRDSRNSEGGDSEGITFPEELELDNVTEYNTAQNRRIPQIPISAEECRRKNRPRPKLKISEDEDIINPEDVDPTVGRFRNMVRTAVIPTSGNNKIHVPGEEDDSDVNKPVYGPFMSTSVSTLGGISLNAAPDLEMYSIQKPLTSFGPGAAIRPNAPQRISEADASAISGEHHRKKYAKEAWPGRKPNVI</sequence>
<dbReference type="Gene3D" id="2.60.200.20">
    <property type="match status" value="1"/>
</dbReference>
<feature type="region of interest" description="Disordered" evidence="1">
    <location>
        <begin position="294"/>
        <end position="319"/>
    </location>
</feature>
<dbReference type="SMART" id="SM00240">
    <property type="entry name" value="FHA"/>
    <property type="match status" value="1"/>
</dbReference>
<feature type="domain" description="FHA" evidence="2">
    <location>
        <begin position="48"/>
        <end position="100"/>
    </location>
</feature>
<proteinExistence type="predicted"/>
<evidence type="ECO:0000256" key="1">
    <source>
        <dbReference type="SAM" id="MobiDB-lite"/>
    </source>
</evidence>
<organism evidence="3 4">
    <name type="scientific">Ditylenchus destructor</name>
    <dbReference type="NCBI Taxonomy" id="166010"/>
    <lineage>
        <taxon>Eukaryota</taxon>
        <taxon>Metazoa</taxon>
        <taxon>Ecdysozoa</taxon>
        <taxon>Nematoda</taxon>
        <taxon>Chromadorea</taxon>
        <taxon>Rhabditida</taxon>
        <taxon>Tylenchina</taxon>
        <taxon>Tylenchomorpha</taxon>
        <taxon>Sphaerularioidea</taxon>
        <taxon>Anguinidae</taxon>
        <taxon>Anguininae</taxon>
        <taxon>Ditylenchus</taxon>
    </lineage>
</organism>
<dbReference type="Pfam" id="PF00498">
    <property type="entry name" value="FHA"/>
    <property type="match status" value="1"/>
</dbReference>
<dbReference type="PANTHER" id="PTHR23308">
    <property type="entry name" value="NUCLEAR INHIBITOR OF PROTEIN PHOSPHATASE-1"/>
    <property type="match status" value="1"/>
</dbReference>
<accession>A0AAD4ND01</accession>
<dbReference type="CDD" id="cd22674">
    <property type="entry name" value="FHA_PPP1R8"/>
    <property type="match status" value="1"/>
</dbReference>
<dbReference type="InterPro" id="IPR050923">
    <property type="entry name" value="Cell_Proc_Reg/RNA_Proc"/>
</dbReference>
<dbReference type="EMBL" id="JAKKPZ010000004">
    <property type="protein sequence ID" value="KAI1722100.1"/>
    <property type="molecule type" value="Genomic_DNA"/>
</dbReference>
<evidence type="ECO:0000259" key="2">
    <source>
        <dbReference type="PROSITE" id="PS50006"/>
    </source>
</evidence>
<evidence type="ECO:0000313" key="3">
    <source>
        <dbReference type="EMBL" id="KAI1722100.1"/>
    </source>
</evidence>
<protein>
    <submittedName>
        <fullName evidence="3">FHA domain-containing protein</fullName>
    </submittedName>
</protein>
<dbReference type="Proteomes" id="UP001201812">
    <property type="component" value="Unassembled WGS sequence"/>
</dbReference>
<reference evidence="3" key="1">
    <citation type="submission" date="2022-01" db="EMBL/GenBank/DDBJ databases">
        <title>Genome Sequence Resource for Two Populations of Ditylenchus destructor, the Migratory Endoparasitic Phytonematode.</title>
        <authorList>
            <person name="Zhang H."/>
            <person name="Lin R."/>
            <person name="Xie B."/>
        </authorList>
    </citation>
    <scope>NUCLEOTIDE SEQUENCE</scope>
    <source>
        <strain evidence="3">BazhouSP</strain>
    </source>
</reference>
<name>A0AAD4ND01_9BILA</name>
<dbReference type="PROSITE" id="PS50006">
    <property type="entry name" value="FHA_DOMAIN"/>
    <property type="match status" value="1"/>
</dbReference>